<name>A0A4U9D2J4_RAOTE</name>
<protein>
    <submittedName>
        <fullName evidence="2">Uncharacterized protein</fullName>
    </submittedName>
</protein>
<accession>A0A4U9D2J4</accession>
<evidence type="ECO:0000313" key="2">
    <source>
        <dbReference type="EMBL" id="VTN10348.1"/>
    </source>
</evidence>
<keyword evidence="1" id="KW-0472">Membrane</keyword>
<dbReference type="Proteomes" id="UP000339249">
    <property type="component" value="Unassembled WGS sequence"/>
</dbReference>
<reference evidence="2 3" key="1">
    <citation type="submission" date="2019-04" db="EMBL/GenBank/DDBJ databases">
        <authorList>
            <consortium name="Pathogen Informatics"/>
        </authorList>
    </citation>
    <scope>NUCLEOTIDE SEQUENCE [LARGE SCALE GENOMIC DNA]</scope>
    <source>
        <strain evidence="2 3">NCTC9185</strain>
    </source>
</reference>
<dbReference type="AlphaFoldDB" id="A0A4U9D2J4"/>
<keyword evidence="1" id="KW-1133">Transmembrane helix</keyword>
<keyword evidence="1" id="KW-0812">Transmembrane</keyword>
<dbReference type="EMBL" id="CABDVU010000001">
    <property type="protein sequence ID" value="VTN10348.1"/>
    <property type="molecule type" value="Genomic_DNA"/>
</dbReference>
<proteinExistence type="predicted"/>
<evidence type="ECO:0000256" key="1">
    <source>
        <dbReference type="SAM" id="Phobius"/>
    </source>
</evidence>
<feature type="transmembrane region" description="Helical" evidence="1">
    <location>
        <begin position="12"/>
        <end position="31"/>
    </location>
</feature>
<sequence>MIKSVAGKWREIPLGLWILAIPLVYYFATLVRH</sequence>
<gene>
    <name evidence="2" type="ORF">NCTC9185_02269</name>
</gene>
<organism evidence="2 3">
    <name type="scientific">Raoultella terrigena</name>
    <name type="common">Klebsiella terrigena</name>
    <dbReference type="NCBI Taxonomy" id="577"/>
    <lineage>
        <taxon>Bacteria</taxon>
        <taxon>Pseudomonadati</taxon>
        <taxon>Pseudomonadota</taxon>
        <taxon>Gammaproteobacteria</taxon>
        <taxon>Enterobacterales</taxon>
        <taxon>Enterobacteriaceae</taxon>
        <taxon>Klebsiella/Raoultella group</taxon>
        <taxon>Raoultella</taxon>
    </lineage>
</organism>
<evidence type="ECO:0000313" key="3">
    <source>
        <dbReference type="Proteomes" id="UP000339249"/>
    </source>
</evidence>